<name>A0A6G1DXZ5_9ORYZ</name>
<evidence type="ECO:0000313" key="3">
    <source>
        <dbReference type="EMBL" id="KAF0916974.1"/>
    </source>
</evidence>
<organism evidence="3 4">
    <name type="scientific">Oryza meyeriana var. granulata</name>
    <dbReference type="NCBI Taxonomy" id="110450"/>
    <lineage>
        <taxon>Eukaryota</taxon>
        <taxon>Viridiplantae</taxon>
        <taxon>Streptophyta</taxon>
        <taxon>Embryophyta</taxon>
        <taxon>Tracheophyta</taxon>
        <taxon>Spermatophyta</taxon>
        <taxon>Magnoliopsida</taxon>
        <taxon>Liliopsida</taxon>
        <taxon>Poales</taxon>
        <taxon>Poaceae</taxon>
        <taxon>BOP clade</taxon>
        <taxon>Oryzoideae</taxon>
        <taxon>Oryzeae</taxon>
        <taxon>Oryzinae</taxon>
        <taxon>Oryza</taxon>
        <taxon>Oryza meyeriana</taxon>
    </lineage>
</organism>
<evidence type="ECO:0000313" key="4">
    <source>
        <dbReference type="Proteomes" id="UP000479710"/>
    </source>
</evidence>
<reference evidence="3 4" key="1">
    <citation type="submission" date="2019-11" db="EMBL/GenBank/DDBJ databases">
        <title>Whole genome sequence of Oryza granulata.</title>
        <authorList>
            <person name="Li W."/>
        </authorList>
    </citation>
    <scope>NUCLEOTIDE SEQUENCE [LARGE SCALE GENOMIC DNA]</scope>
    <source>
        <strain evidence="4">cv. Menghai</strain>
        <tissue evidence="3">Leaf</tissue>
    </source>
</reference>
<dbReference type="Proteomes" id="UP000479710">
    <property type="component" value="Unassembled WGS sequence"/>
</dbReference>
<protein>
    <recommendedName>
        <fullName evidence="5">Anthocyanin 5-aromatic acyltransferase</fullName>
    </recommendedName>
</protein>
<keyword evidence="4" id="KW-1185">Reference proteome</keyword>
<dbReference type="PANTHER" id="PTHR31625">
    <property type="match status" value="1"/>
</dbReference>
<gene>
    <name evidence="3" type="ORF">E2562_015139</name>
</gene>
<dbReference type="OrthoDB" id="683650at2759"/>
<evidence type="ECO:0000256" key="2">
    <source>
        <dbReference type="ARBA" id="ARBA00023315"/>
    </source>
</evidence>
<evidence type="ECO:0000256" key="1">
    <source>
        <dbReference type="ARBA" id="ARBA00022679"/>
    </source>
</evidence>
<dbReference type="GO" id="GO:0050734">
    <property type="term" value="F:hydroxycinnamoyltransferase activity"/>
    <property type="evidence" value="ECO:0007669"/>
    <property type="project" value="UniProtKB-ARBA"/>
</dbReference>
<evidence type="ECO:0008006" key="5">
    <source>
        <dbReference type="Google" id="ProtNLM"/>
    </source>
</evidence>
<sequence>MASSAEVRIVATTRVPLLHQPPPHLEHLPLRRLPSLVESLKSSLADAIAVFFPLAGKLTYLPFTGDVVIDCSLSAVGDGVVFLEAEAYGDARVLSGAERHDVPAFLRFVPSLEAPEPPAPVFAVQATRFVDGGGVAVGVAAHHAVADLPTANLLRRTWQHHDTTTLELESHRVAHIKNRIGEVNQAATTASPGTNRRPLPSTLVAISALIWSSVIRARSSQPNDSPGDDACAHLVFLADCRPWLDRPVDAAYFGNCVRGCVAEAAAWDLADPRSGVLRARDAIEKAVDGFLERPMEAFDKWLDSVGALLRQPGFVAVTASPRFPAYAAADLGWGAPSRVEFVSESAPEGMMVVTGGRKKASVQVSACLSPEHMDAFRSLVLDW</sequence>
<dbReference type="Gene3D" id="3.30.559.10">
    <property type="entry name" value="Chloramphenicol acetyltransferase-like domain"/>
    <property type="match status" value="2"/>
</dbReference>
<dbReference type="AlphaFoldDB" id="A0A6G1DXZ5"/>
<proteinExistence type="predicted"/>
<dbReference type="EMBL" id="SPHZ02000005">
    <property type="protein sequence ID" value="KAF0916974.1"/>
    <property type="molecule type" value="Genomic_DNA"/>
</dbReference>
<keyword evidence="2" id="KW-0012">Acyltransferase</keyword>
<comment type="caution">
    <text evidence="3">The sequence shown here is derived from an EMBL/GenBank/DDBJ whole genome shotgun (WGS) entry which is preliminary data.</text>
</comment>
<dbReference type="Pfam" id="PF02458">
    <property type="entry name" value="Transferase"/>
    <property type="match status" value="2"/>
</dbReference>
<dbReference type="InterPro" id="IPR051504">
    <property type="entry name" value="Plant_metabolite_acyltrans"/>
</dbReference>
<accession>A0A6G1DXZ5</accession>
<dbReference type="InterPro" id="IPR023213">
    <property type="entry name" value="CAT-like_dom_sf"/>
</dbReference>
<keyword evidence="1" id="KW-0808">Transferase</keyword>